<dbReference type="Pfam" id="PF00847">
    <property type="entry name" value="AP2"/>
    <property type="match status" value="1"/>
</dbReference>
<feature type="compositionally biased region" description="Basic and acidic residues" evidence="7">
    <location>
        <begin position="261"/>
        <end position="274"/>
    </location>
</feature>
<dbReference type="EMBL" id="CM026424">
    <property type="protein sequence ID" value="KAG0579265.1"/>
    <property type="molecule type" value="Genomic_DNA"/>
</dbReference>
<dbReference type="GO" id="GO:0005634">
    <property type="term" value="C:nucleus"/>
    <property type="evidence" value="ECO:0007669"/>
    <property type="project" value="UniProtKB-SubCell"/>
</dbReference>
<keyword evidence="4" id="KW-0238">DNA-binding</keyword>
<dbReference type="InterPro" id="IPR016177">
    <property type="entry name" value="DNA-bd_dom_sf"/>
</dbReference>
<keyword evidence="2" id="KW-0677">Repeat</keyword>
<comment type="caution">
    <text evidence="9">The sequence shown here is derived from an EMBL/GenBank/DDBJ whole genome shotgun (WGS) entry which is preliminary data.</text>
</comment>
<organism evidence="9 10">
    <name type="scientific">Ceratodon purpureus</name>
    <name type="common">Fire moss</name>
    <name type="synonym">Dicranum purpureum</name>
    <dbReference type="NCBI Taxonomy" id="3225"/>
    <lineage>
        <taxon>Eukaryota</taxon>
        <taxon>Viridiplantae</taxon>
        <taxon>Streptophyta</taxon>
        <taxon>Embryophyta</taxon>
        <taxon>Bryophyta</taxon>
        <taxon>Bryophytina</taxon>
        <taxon>Bryopsida</taxon>
        <taxon>Dicranidae</taxon>
        <taxon>Pseudoditrichales</taxon>
        <taxon>Ditrichaceae</taxon>
        <taxon>Ceratodon</taxon>
    </lineage>
</organism>
<dbReference type="CDD" id="cd00018">
    <property type="entry name" value="AP2"/>
    <property type="match status" value="1"/>
</dbReference>
<feature type="compositionally biased region" description="Basic residues" evidence="7">
    <location>
        <begin position="49"/>
        <end position="60"/>
    </location>
</feature>
<dbReference type="FunFam" id="3.30.730.10:FF:000002">
    <property type="entry name" value="AP2-like ethylene-responsive transcription factor"/>
    <property type="match status" value="1"/>
</dbReference>
<dbReference type="SMART" id="SM00380">
    <property type="entry name" value="AP2"/>
    <property type="match status" value="2"/>
</dbReference>
<feature type="compositionally biased region" description="Polar residues" evidence="7">
    <location>
        <begin position="10"/>
        <end position="22"/>
    </location>
</feature>
<name>A0A8T0I8F1_CERPU</name>
<dbReference type="PANTHER" id="PTHR32467:SF81">
    <property type="entry name" value="OS06G0145700 PROTEIN"/>
    <property type="match status" value="1"/>
</dbReference>
<dbReference type="SUPFAM" id="SSF54171">
    <property type="entry name" value="DNA-binding domain"/>
    <property type="match status" value="2"/>
</dbReference>
<evidence type="ECO:0000256" key="3">
    <source>
        <dbReference type="ARBA" id="ARBA00023015"/>
    </source>
</evidence>
<feature type="region of interest" description="Disordered" evidence="7">
    <location>
        <begin position="1"/>
        <end position="60"/>
    </location>
</feature>
<accession>A0A8T0I8F1</accession>
<evidence type="ECO:0000259" key="8">
    <source>
        <dbReference type="PROSITE" id="PS51032"/>
    </source>
</evidence>
<evidence type="ECO:0000256" key="6">
    <source>
        <dbReference type="ARBA" id="ARBA00023242"/>
    </source>
</evidence>
<dbReference type="InterPro" id="IPR001471">
    <property type="entry name" value="AP2/ERF_dom"/>
</dbReference>
<evidence type="ECO:0000256" key="2">
    <source>
        <dbReference type="ARBA" id="ARBA00022737"/>
    </source>
</evidence>
<reference evidence="9" key="1">
    <citation type="submission" date="2020-06" db="EMBL/GenBank/DDBJ databases">
        <title>WGS assembly of Ceratodon purpureus strain R40.</title>
        <authorList>
            <person name="Carey S.B."/>
            <person name="Jenkins J."/>
            <person name="Shu S."/>
            <person name="Lovell J.T."/>
            <person name="Sreedasyam A."/>
            <person name="Maumus F."/>
            <person name="Tiley G.P."/>
            <person name="Fernandez-Pozo N."/>
            <person name="Barry K."/>
            <person name="Chen C."/>
            <person name="Wang M."/>
            <person name="Lipzen A."/>
            <person name="Daum C."/>
            <person name="Saski C.A."/>
            <person name="Payton A.C."/>
            <person name="Mcbreen J.C."/>
            <person name="Conrad R.E."/>
            <person name="Kollar L.M."/>
            <person name="Olsson S."/>
            <person name="Huttunen S."/>
            <person name="Landis J.B."/>
            <person name="Wickett N.J."/>
            <person name="Johnson M.G."/>
            <person name="Rensing S.A."/>
            <person name="Grimwood J."/>
            <person name="Schmutz J."/>
            <person name="Mcdaniel S.F."/>
        </authorList>
    </citation>
    <scope>NUCLEOTIDE SEQUENCE</scope>
    <source>
        <strain evidence="9">R40</strain>
    </source>
</reference>
<keyword evidence="3" id="KW-0805">Transcription regulation</keyword>
<feature type="compositionally biased region" description="Basic and acidic residues" evidence="7">
    <location>
        <begin position="290"/>
        <end position="306"/>
    </location>
</feature>
<keyword evidence="5" id="KW-0804">Transcription</keyword>
<evidence type="ECO:0000256" key="5">
    <source>
        <dbReference type="ARBA" id="ARBA00023163"/>
    </source>
</evidence>
<dbReference type="AlphaFoldDB" id="A0A8T0I8F1"/>
<dbReference type="InterPro" id="IPR036955">
    <property type="entry name" value="AP2/ERF_dom_sf"/>
</dbReference>
<dbReference type="GO" id="GO:0003700">
    <property type="term" value="F:DNA-binding transcription factor activity"/>
    <property type="evidence" value="ECO:0007669"/>
    <property type="project" value="InterPro"/>
</dbReference>
<evidence type="ECO:0000256" key="4">
    <source>
        <dbReference type="ARBA" id="ARBA00023125"/>
    </source>
</evidence>
<dbReference type="GO" id="GO:0003677">
    <property type="term" value="F:DNA binding"/>
    <property type="evidence" value="ECO:0007669"/>
    <property type="project" value="UniProtKB-KW"/>
</dbReference>
<feature type="domain" description="AP2/ERF" evidence="8">
    <location>
        <begin position="99"/>
        <end position="153"/>
    </location>
</feature>
<comment type="subcellular location">
    <subcellularLocation>
        <location evidence="1">Nucleus</location>
    </subcellularLocation>
</comment>
<evidence type="ECO:0000313" key="9">
    <source>
        <dbReference type="EMBL" id="KAG0579265.1"/>
    </source>
</evidence>
<dbReference type="PANTHER" id="PTHR32467">
    <property type="entry name" value="AP2-LIKE ETHYLENE-RESPONSIVE TRANSCRIPTION FACTOR"/>
    <property type="match status" value="1"/>
</dbReference>
<dbReference type="Gene3D" id="3.30.730.10">
    <property type="entry name" value="AP2/ERF domain"/>
    <property type="match status" value="2"/>
</dbReference>
<feature type="domain" description="AP2/ERF" evidence="8">
    <location>
        <begin position="189"/>
        <end position="247"/>
    </location>
</feature>
<evidence type="ECO:0000256" key="1">
    <source>
        <dbReference type="ARBA" id="ARBA00004123"/>
    </source>
</evidence>
<feature type="region of interest" description="Disordered" evidence="7">
    <location>
        <begin position="261"/>
        <end position="306"/>
    </location>
</feature>
<dbReference type="Proteomes" id="UP000822688">
    <property type="component" value="Chromosome 4"/>
</dbReference>
<protein>
    <recommendedName>
        <fullName evidence="8">AP2/ERF domain-containing protein</fullName>
    </recommendedName>
</protein>
<sequence length="399" mass="45290">MKSRREVRDSLQSQRQFQNAGTSYVDHQPHTPRSRSSLAVTLGTGARPVGRRSPSKRVPRSRLWKPSHVNAAINMLQEVKLGAGHVAADVSGVHKKSSQYRGVTKHRVTGRYEAHLWDKSAYNAKQKKKGRQARAYDLAALKYWGRTTVINFKLESYFQELKEMEKISKEEYLATLRRKSSGFSRGVSMYRGVAKHHHNGRWEARIGRVQGNKYLYLGTFATQEEAAEAYDLAAIKYRGANAVTNFELSRYLNIRAEEGPDDKAAKNRRRDSQKAEITGLVGGPPLLENRVTRSADGRRNSPVDDHFKDEKKLISPQYPSRFHSEEYDKMESLEFPDNDSFLSAEIDGLNNLFSGKQECLISSFTDSTRRPDEDTNFESPEYDEIFANLSLDDMMAAGA</sequence>
<evidence type="ECO:0000313" key="10">
    <source>
        <dbReference type="Proteomes" id="UP000822688"/>
    </source>
</evidence>
<proteinExistence type="predicted"/>
<dbReference type="PROSITE" id="PS51032">
    <property type="entry name" value="AP2_ERF"/>
    <property type="match status" value="2"/>
</dbReference>
<keyword evidence="6" id="KW-0539">Nucleus</keyword>
<evidence type="ECO:0000256" key="7">
    <source>
        <dbReference type="SAM" id="MobiDB-lite"/>
    </source>
</evidence>
<keyword evidence="10" id="KW-1185">Reference proteome</keyword>
<gene>
    <name evidence="9" type="ORF">KC19_4G086700</name>
</gene>